<dbReference type="GO" id="GO:0008270">
    <property type="term" value="F:zinc ion binding"/>
    <property type="evidence" value="ECO:0007669"/>
    <property type="project" value="UniProtKB-KW"/>
</dbReference>
<keyword evidence="7" id="KW-0805">Transcription regulation</keyword>
<dbReference type="SUPFAM" id="SSF82708">
    <property type="entry name" value="R3H domain"/>
    <property type="match status" value="1"/>
</dbReference>
<evidence type="ECO:0000313" key="16">
    <source>
        <dbReference type="Proteomes" id="UP000837801"/>
    </source>
</evidence>
<dbReference type="GO" id="GO:0000981">
    <property type="term" value="F:DNA-binding transcription factor activity, RNA polymerase II-specific"/>
    <property type="evidence" value="ECO:0007669"/>
    <property type="project" value="TreeGrafter"/>
</dbReference>
<evidence type="ECO:0000256" key="2">
    <source>
        <dbReference type="ARBA" id="ARBA00007269"/>
    </source>
</evidence>
<dbReference type="SUPFAM" id="SSF57850">
    <property type="entry name" value="RING/U-box"/>
    <property type="match status" value="1"/>
</dbReference>
<name>A0A9P0W0F6_9ASCO</name>
<keyword evidence="16" id="KW-1185">Reference proteome</keyword>
<keyword evidence="8" id="KW-0804">Transcription</keyword>
<dbReference type="InterPro" id="IPR001841">
    <property type="entry name" value="Znf_RING"/>
</dbReference>
<evidence type="ECO:0000256" key="11">
    <source>
        <dbReference type="SAM" id="MobiDB-lite"/>
    </source>
</evidence>
<dbReference type="InterPro" id="IPR000716">
    <property type="entry name" value="Thyroglobulin_1"/>
</dbReference>
<comment type="subcellular location">
    <subcellularLocation>
        <location evidence="1">Nucleus</location>
    </subcellularLocation>
</comment>
<dbReference type="InterPro" id="IPR000967">
    <property type="entry name" value="Znf_NFX1"/>
</dbReference>
<dbReference type="EMBL" id="CAKXYY010000020">
    <property type="protein sequence ID" value="CAH2354983.1"/>
    <property type="molecule type" value="Genomic_DNA"/>
</dbReference>
<feature type="domain" description="R3H" evidence="13">
    <location>
        <begin position="769"/>
        <end position="846"/>
    </location>
</feature>
<feature type="region of interest" description="Disordered" evidence="11">
    <location>
        <begin position="1"/>
        <end position="88"/>
    </location>
</feature>
<dbReference type="Pfam" id="PF01422">
    <property type="entry name" value="zf-NF-X1"/>
    <property type="match status" value="2"/>
</dbReference>
<dbReference type="PROSITE" id="PS50089">
    <property type="entry name" value="ZF_RING_2"/>
    <property type="match status" value="1"/>
</dbReference>
<keyword evidence="6" id="KW-0862">Zinc</keyword>
<evidence type="ECO:0000256" key="7">
    <source>
        <dbReference type="ARBA" id="ARBA00023015"/>
    </source>
</evidence>
<dbReference type="PROSITE" id="PS51162">
    <property type="entry name" value="THYROGLOBULIN_1_2"/>
    <property type="match status" value="1"/>
</dbReference>
<dbReference type="CDD" id="cd06008">
    <property type="entry name" value="NF-X1-zinc-finger"/>
    <property type="match status" value="2"/>
</dbReference>
<proteinExistence type="inferred from homology"/>
<feature type="compositionally biased region" description="Polar residues" evidence="11">
    <location>
        <begin position="46"/>
        <end position="58"/>
    </location>
</feature>
<evidence type="ECO:0000259" key="14">
    <source>
        <dbReference type="PROSITE" id="PS51162"/>
    </source>
</evidence>
<comment type="similarity">
    <text evidence="2">Belongs to the NFX1 family.</text>
</comment>
<dbReference type="InterPro" id="IPR034078">
    <property type="entry name" value="NFX1_fam"/>
</dbReference>
<dbReference type="InterPro" id="IPR001374">
    <property type="entry name" value="R3H_dom"/>
</dbReference>
<dbReference type="InterPro" id="IPR036867">
    <property type="entry name" value="R3H_dom_sf"/>
</dbReference>
<protein>
    <submittedName>
        <fullName evidence="15">FKBP12-associated protein 1</fullName>
    </submittedName>
</protein>
<keyword evidence="5 10" id="KW-0863">Zinc-finger</keyword>
<comment type="caution">
    <text evidence="15">The sequence shown here is derived from an EMBL/GenBank/DDBJ whole genome shotgun (WGS) entry which is preliminary data.</text>
</comment>
<evidence type="ECO:0000256" key="5">
    <source>
        <dbReference type="ARBA" id="ARBA00022771"/>
    </source>
</evidence>
<dbReference type="PROSITE" id="PS51061">
    <property type="entry name" value="R3H"/>
    <property type="match status" value="1"/>
</dbReference>
<evidence type="ECO:0000259" key="12">
    <source>
        <dbReference type="PROSITE" id="PS50089"/>
    </source>
</evidence>
<feature type="compositionally biased region" description="Basic and acidic residues" evidence="11">
    <location>
        <begin position="17"/>
        <end position="32"/>
    </location>
</feature>
<dbReference type="GO" id="GO:0000122">
    <property type="term" value="P:negative regulation of transcription by RNA polymerase II"/>
    <property type="evidence" value="ECO:0007669"/>
    <property type="project" value="TreeGrafter"/>
</dbReference>
<keyword evidence="4" id="KW-0677">Repeat</keyword>
<accession>A0A9P0W0F6</accession>
<feature type="domain" description="Thyroglobulin type-1" evidence="14">
    <location>
        <begin position="371"/>
        <end position="436"/>
    </location>
</feature>
<keyword evidence="3" id="KW-0479">Metal-binding</keyword>
<evidence type="ECO:0000256" key="3">
    <source>
        <dbReference type="ARBA" id="ARBA00022723"/>
    </source>
</evidence>
<dbReference type="PANTHER" id="PTHR12360:SF12">
    <property type="entry name" value="TRANSCRIPTIONAL REPRESSOR NF-X1"/>
    <property type="match status" value="1"/>
</dbReference>
<dbReference type="GO" id="GO:0000977">
    <property type="term" value="F:RNA polymerase II transcription regulatory region sequence-specific DNA binding"/>
    <property type="evidence" value="ECO:0007669"/>
    <property type="project" value="TreeGrafter"/>
</dbReference>
<evidence type="ECO:0000256" key="10">
    <source>
        <dbReference type="PROSITE-ProRule" id="PRU00175"/>
    </source>
</evidence>
<dbReference type="PANTHER" id="PTHR12360">
    <property type="entry name" value="NUCLEAR TRANSCRIPTION FACTOR, X-BOX BINDING 1 NFX1"/>
    <property type="match status" value="1"/>
</dbReference>
<evidence type="ECO:0000256" key="9">
    <source>
        <dbReference type="ARBA" id="ARBA00023242"/>
    </source>
</evidence>
<dbReference type="OrthoDB" id="6512771at2759"/>
<dbReference type="SMART" id="SM00393">
    <property type="entry name" value="R3H"/>
    <property type="match status" value="1"/>
</dbReference>
<gene>
    <name evidence="15" type="ORF">CLIB1423_20S01376</name>
</gene>
<dbReference type="GO" id="GO:0005634">
    <property type="term" value="C:nucleus"/>
    <property type="evidence" value="ECO:0007669"/>
    <property type="project" value="UniProtKB-SubCell"/>
</dbReference>
<evidence type="ECO:0000256" key="8">
    <source>
        <dbReference type="ARBA" id="ARBA00023163"/>
    </source>
</evidence>
<reference evidence="15" key="1">
    <citation type="submission" date="2022-03" db="EMBL/GenBank/DDBJ databases">
        <authorList>
            <person name="Legras J.-L."/>
            <person name="Devillers H."/>
            <person name="Grondin C."/>
        </authorList>
    </citation>
    <scope>NUCLEOTIDE SEQUENCE</scope>
    <source>
        <strain evidence="15">CLIB 1423</strain>
    </source>
</reference>
<evidence type="ECO:0000259" key="13">
    <source>
        <dbReference type="PROSITE" id="PS51061"/>
    </source>
</evidence>
<dbReference type="Proteomes" id="UP000837801">
    <property type="component" value="Unassembled WGS sequence"/>
</dbReference>
<dbReference type="AlphaFoldDB" id="A0A9P0W0F6"/>
<feature type="domain" description="RING-type" evidence="12">
    <location>
        <begin position="105"/>
        <end position="156"/>
    </location>
</feature>
<dbReference type="Gene3D" id="3.30.1370.50">
    <property type="entry name" value="R3H-like domain"/>
    <property type="match status" value="1"/>
</dbReference>
<dbReference type="SMART" id="SM00438">
    <property type="entry name" value="ZnF_NFX"/>
    <property type="match status" value="6"/>
</dbReference>
<evidence type="ECO:0000313" key="15">
    <source>
        <dbReference type="EMBL" id="CAH2354983.1"/>
    </source>
</evidence>
<evidence type="ECO:0000256" key="1">
    <source>
        <dbReference type="ARBA" id="ARBA00004123"/>
    </source>
</evidence>
<dbReference type="Pfam" id="PF01424">
    <property type="entry name" value="R3H"/>
    <property type="match status" value="1"/>
</dbReference>
<organism evidence="15 16">
    <name type="scientific">[Candida] railenensis</name>
    <dbReference type="NCBI Taxonomy" id="45579"/>
    <lineage>
        <taxon>Eukaryota</taxon>
        <taxon>Fungi</taxon>
        <taxon>Dikarya</taxon>
        <taxon>Ascomycota</taxon>
        <taxon>Saccharomycotina</taxon>
        <taxon>Pichiomycetes</taxon>
        <taxon>Debaryomycetaceae</taxon>
        <taxon>Kurtzmaniella</taxon>
    </lineage>
</organism>
<evidence type="ECO:0000256" key="6">
    <source>
        <dbReference type="ARBA" id="ARBA00022833"/>
    </source>
</evidence>
<keyword evidence="9" id="KW-0539">Nucleus</keyword>
<evidence type="ECO:0000256" key="4">
    <source>
        <dbReference type="ARBA" id="ARBA00022737"/>
    </source>
</evidence>
<sequence>MEENSLPNALPTPDLPGEERRQETEKNNETKNKVLTISAPEEVTVSPDSRSLLSLTDGESSTYSSEVTEDDESSSAASSSDEDENEELSLSNRIMQEIQDGTYTCLVCTSEIDAFSKIWSCAGCYRVYDLDCIRDWALRGSSTDKSNKNWRCPACNIETNVVPQKFTCWCGKVKNPDPNELMPFSCGNPCNEPYEDCVHRCGSQCHPASHPVCGAMGPVMNCACGKSHRQLPCLITPYKEGWKCNEPCNTVICPLGHRCNHNNVGGCHSGFCGSCEATIDTVKCYCGKHDDLTIKCFERNPKNCSDPGNTLSKWVGYTDCGETTTIYHDCGIHSEVFNCEPLPTEKLICNFSPARVKTCQCGKTSVDQAKRTKCTDPIPECDNVCGKKLSCGCFCKAKCHSGECICYNLLDVKCSCENHTFSVPCRFIQAGYKPKCKHKCTVLLNCRKHYHKEVCCAYEQIAQRREREKKKAVRNGIRSSLVDENDIMTVEPAHICTQPCSRLKSCGVHQCEAFCHSGPCGTCYESSNDDLICNCGKTIIEAPVRCGTKLECHEQCIRSKECGHRLETHECHPDNIQCPKCTKLVTKECNCGNKKDMPNVLCSQLNVSCGKVCKVTKNCGHPCLKVCSESCTKKNVHASSSVCQSLCGKVRINCPHACKQKCHSNKVGKSKNCDAVRCSEEVTVQCECGNKSKTLKCGASLIDKSTIGTFLDCDEECLAIKRDNELKNAFNIVGKDITDDEMQQISLEEEIEYMDSVMAVYQRQKLWCSRIESQMRSFVVNYFRELESNSEGSEDIDIPMMKKSLHFPPASSPQRKFIHELASAFKLYSESLDEEPLRTTFVVITKSTVIPRLRLEEAILRKQEIINEYLRNKEIKQNQIQSSLCNAILIQDVFFGITKEILELELLKVASQNKRLNDLELHWIKGSTYCMVSKSKIMNMDTASENDLYLIMKSFKQVVRDKSLAFDCKLCLVDESVEHVLKTDEQIRILDEDLAFEEVNVDVEKEKEFEVHIHQEPQAETVLF</sequence>